<evidence type="ECO:0000256" key="2">
    <source>
        <dbReference type="ARBA" id="ARBA00022467"/>
    </source>
</evidence>
<dbReference type="GO" id="GO:0008290">
    <property type="term" value="C:F-actin capping protein complex"/>
    <property type="evidence" value="ECO:0007669"/>
    <property type="project" value="UniProtKB-UniRule"/>
</dbReference>
<evidence type="ECO:0000313" key="5">
    <source>
        <dbReference type="EMBL" id="NXG27532.1"/>
    </source>
</evidence>
<dbReference type="InterPro" id="IPR002189">
    <property type="entry name" value="CapZ_alpha"/>
</dbReference>
<dbReference type="Pfam" id="PF01267">
    <property type="entry name" value="F-actin_cap_A"/>
    <property type="match status" value="1"/>
</dbReference>
<comment type="caution">
    <text evidence="5">The sequence shown here is derived from an EMBL/GenBank/DDBJ whole genome shotgun (WGS) entry which is preliminary data.</text>
</comment>
<evidence type="ECO:0000256" key="3">
    <source>
        <dbReference type="ARBA" id="ARBA00023203"/>
    </source>
</evidence>
<dbReference type="GO" id="GO:0051016">
    <property type="term" value="P:barbed-end actin filament capping"/>
    <property type="evidence" value="ECO:0007669"/>
    <property type="project" value="UniProtKB-UniRule"/>
</dbReference>
<comment type="function">
    <text evidence="4">F-actin-capping proteins bind in a Ca(2+)-independent manner to the fast growing ends of actin filaments (barbed end) thereby blocking the exchange of subunits at these ends. Unlike other capping proteins (such as gelsolin and severin), these proteins do not sever actin filaments.</text>
</comment>
<proteinExistence type="inferred from homology"/>
<dbReference type="InterPro" id="IPR017865">
    <property type="entry name" value="F-actin_cap_asu_CS"/>
</dbReference>
<gene>
    <name evidence="5" type="primary">Capza3</name>
    <name evidence="5" type="ORF">DRONOV_R00070</name>
</gene>
<evidence type="ECO:0000256" key="4">
    <source>
        <dbReference type="RuleBase" id="RU365077"/>
    </source>
</evidence>
<organism evidence="5 6">
    <name type="scientific">Dromaius novaehollandiae</name>
    <name type="common">Emu</name>
    <dbReference type="NCBI Taxonomy" id="8790"/>
    <lineage>
        <taxon>Eukaryota</taxon>
        <taxon>Metazoa</taxon>
        <taxon>Chordata</taxon>
        <taxon>Craniata</taxon>
        <taxon>Vertebrata</taxon>
        <taxon>Euteleostomi</taxon>
        <taxon>Archelosauria</taxon>
        <taxon>Archosauria</taxon>
        <taxon>Dinosauria</taxon>
        <taxon>Saurischia</taxon>
        <taxon>Theropoda</taxon>
        <taxon>Coelurosauria</taxon>
        <taxon>Aves</taxon>
        <taxon>Palaeognathae</taxon>
        <taxon>Casuariiformes</taxon>
        <taxon>Dromaiidae</taxon>
        <taxon>Dromaius</taxon>
    </lineage>
</organism>
<name>A0A7K9AI91_DRONO</name>
<feature type="non-terminal residue" evidence="5">
    <location>
        <position position="280"/>
    </location>
</feature>
<dbReference type="Gene3D" id="3.30.1140.60">
    <property type="entry name" value="F-actin capping protein, alpha subunit"/>
    <property type="match status" value="1"/>
</dbReference>
<comment type="subunit">
    <text evidence="4">Heterodimer of an alpha and a beta subunit.</text>
</comment>
<dbReference type="GO" id="GO:0030863">
    <property type="term" value="C:cortical cytoskeleton"/>
    <property type="evidence" value="ECO:0007669"/>
    <property type="project" value="TreeGrafter"/>
</dbReference>
<sequence>STCLGQGLLPLEKAPLVCSLLLQAPPGEFAQVIQDLWVLVCDEELLRREAARMGAWRSQGHFPPVQINGHIVLVTRYDYLGGNRFFDPQDKLSFAFDHPSGVASKYQLHDVLLDEGELQRGALHQGLKVYVSRHFPTGNCCVFRKNARKTQIFVACIEAHQYQPSGCWNGLWKSDWTLVLTPLTTQVTGIFLLQMHHFNSTNLHVTVSKSVSEPLNVTDQSQFATDFVKFVKAEDTKLHIAILEDMQALSEDIWGKNLRRKLPITRTFINWNRLLNEQRL</sequence>
<dbReference type="SUPFAM" id="SSF90096">
    <property type="entry name" value="Subunits of heterodimeric actin filament capping protein Capz"/>
    <property type="match status" value="1"/>
</dbReference>
<evidence type="ECO:0000313" key="6">
    <source>
        <dbReference type="Proteomes" id="UP000543287"/>
    </source>
</evidence>
<keyword evidence="2 4" id="KW-0117">Actin capping</keyword>
<accession>A0A7K9AI91</accession>
<dbReference type="InterPro" id="IPR042489">
    <property type="entry name" value="CapZ_alpha_1"/>
</dbReference>
<dbReference type="PRINTS" id="PR00191">
    <property type="entry name" value="FACTINCAPA"/>
</dbReference>
<dbReference type="InterPro" id="IPR037282">
    <property type="entry name" value="CapZ_alpha/beta"/>
</dbReference>
<dbReference type="InterPro" id="IPR042276">
    <property type="entry name" value="CapZ_alpha/beta_2"/>
</dbReference>
<feature type="non-terminal residue" evidence="5">
    <location>
        <position position="1"/>
    </location>
</feature>
<evidence type="ECO:0000256" key="1">
    <source>
        <dbReference type="ARBA" id="ARBA00010479"/>
    </source>
</evidence>
<dbReference type="AlphaFoldDB" id="A0A7K9AI91"/>
<dbReference type="Proteomes" id="UP000543287">
    <property type="component" value="Unassembled WGS sequence"/>
</dbReference>
<dbReference type="GO" id="GO:0030036">
    <property type="term" value="P:actin cytoskeleton organization"/>
    <property type="evidence" value="ECO:0007669"/>
    <property type="project" value="TreeGrafter"/>
</dbReference>
<reference evidence="5 6" key="1">
    <citation type="submission" date="2019-09" db="EMBL/GenBank/DDBJ databases">
        <title>Bird 10,000 Genomes (B10K) Project - Family phase.</title>
        <authorList>
            <person name="Zhang G."/>
        </authorList>
    </citation>
    <scope>NUCLEOTIDE SEQUENCE [LARGE SCALE GENOMIC DNA]</scope>
    <source>
        <strain evidence="5">B10K-LSUMZ-23963</strain>
        <tissue evidence="5">Muscle</tissue>
    </source>
</reference>
<dbReference type="FunFam" id="3.90.1150.210:FF:000003">
    <property type="entry name" value="F-actin-capping protein subunit alpha"/>
    <property type="match status" value="1"/>
</dbReference>
<dbReference type="GO" id="GO:0051015">
    <property type="term" value="F:actin filament binding"/>
    <property type="evidence" value="ECO:0007669"/>
    <property type="project" value="TreeGrafter"/>
</dbReference>
<dbReference type="EMBL" id="VWZH01000007">
    <property type="protein sequence ID" value="NXG27532.1"/>
    <property type="molecule type" value="Genomic_DNA"/>
</dbReference>
<dbReference type="PANTHER" id="PTHR10653:SF6">
    <property type="entry name" value="F-ACTIN-CAPPING PROTEIN SUBUNIT ALPHA-3"/>
    <property type="match status" value="1"/>
</dbReference>
<dbReference type="PANTHER" id="PTHR10653">
    <property type="entry name" value="F-ACTIN-CAPPING PROTEIN SUBUNIT ALPHA"/>
    <property type="match status" value="1"/>
</dbReference>
<comment type="similarity">
    <text evidence="1 4">Belongs to the F-actin-capping protein alpha subunit family.</text>
</comment>
<keyword evidence="3 4" id="KW-0009">Actin-binding</keyword>
<dbReference type="Gene3D" id="3.90.1150.210">
    <property type="entry name" value="F-actin capping protein, beta subunit"/>
    <property type="match status" value="1"/>
</dbReference>
<protein>
    <recommendedName>
        <fullName evidence="4">F-actin-capping protein subunit alpha</fullName>
    </recommendedName>
</protein>
<dbReference type="PROSITE" id="PS00749">
    <property type="entry name" value="F_ACTIN_CAPPING_A_2"/>
    <property type="match status" value="1"/>
</dbReference>